<accession>A0AAD6ZAR0</accession>
<name>A0AAD6ZAR0_9AGAR</name>
<proteinExistence type="predicted"/>
<protein>
    <submittedName>
        <fullName evidence="1">Uncharacterized protein</fullName>
    </submittedName>
</protein>
<dbReference type="Proteomes" id="UP001218218">
    <property type="component" value="Unassembled WGS sequence"/>
</dbReference>
<organism evidence="1 2">
    <name type="scientific">Mycena albidolilacea</name>
    <dbReference type="NCBI Taxonomy" id="1033008"/>
    <lineage>
        <taxon>Eukaryota</taxon>
        <taxon>Fungi</taxon>
        <taxon>Dikarya</taxon>
        <taxon>Basidiomycota</taxon>
        <taxon>Agaricomycotina</taxon>
        <taxon>Agaricomycetes</taxon>
        <taxon>Agaricomycetidae</taxon>
        <taxon>Agaricales</taxon>
        <taxon>Marasmiineae</taxon>
        <taxon>Mycenaceae</taxon>
        <taxon>Mycena</taxon>
    </lineage>
</organism>
<evidence type="ECO:0000313" key="1">
    <source>
        <dbReference type="EMBL" id="KAJ7314362.1"/>
    </source>
</evidence>
<gene>
    <name evidence="1" type="ORF">DFH08DRAFT_790810</name>
</gene>
<dbReference type="EMBL" id="JARIHO010000067">
    <property type="protein sequence ID" value="KAJ7314362.1"/>
    <property type="molecule type" value="Genomic_DNA"/>
</dbReference>
<keyword evidence="2" id="KW-1185">Reference proteome</keyword>
<comment type="caution">
    <text evidence="1">The sequence shown here is derived from an EMBL/GenBank/DDBJ whole genome shotgun (WGS) entry which is preliminary data.</text>
</comment>
<evidence type="ECO:0000313" key="2">
    <source>
        <dbReference type="Proteomes" id="UP001218218"/>
    </source>
</evidence>
<dbReference type="AlphaFoldDB" id="A0AAD6ZAR0"/>
<sequence>MDTKSDAYQELAHSGKVWEDWFQPGDSERYGYTKLQQASKFHGETNQENKVHAPLLCEIDSWRQSMNLGTHVKTLITEYAHQSVTIENNKLELSMSRRIEDFLLKTIPQETNSLVSMSIRDLSGLLPLVPDADPRQVTELQNHIVVSH</sequence>
<reference evidence="1" key="1">
    <citation type="submission" date="2023-03" db="EMBL/GenBank/DDBJ databases">
        <title>Massive genome expansion in bonnet fungi (Mycena s.s.) driven by repeated elements and novel gene families across ecological guilds.</title>
        <authorList>
            <consortium name="Lawrence Berkeley National Laboratory"/>
            <person name="Harder C.B."/>
            <person name="Miyauchi S."/>
            <person name="Viragh M."/>
            <person name="Kuo A."/>
            <person name="Thoen E."/>
            <person name="Andreopoulos B."/>
            <person name="Lu D."/>
            <person name="Skrede I."/>
            <person name="Drula E."/>
            <person name="Henrissat B."/>
            <person name="Morin E."/>
            <person name="Kohler A."/>
            <person name="Barry K."/>
            <person name="LaButti K."/>
            <person name="Morin E."/>
            <person name="Salamov A."/>
            <person name="Lipzen A."/>
            <person name="Mereny Z."/>
            <person name="Hegedus B."/>
            <person name="Baldrian P."/>
            <person name="Stursova M."/>
            <person name="Weitz H."/>
            <person name="Taylor A."/>
            <person name="Grigoriev I.V."/>
            <person name="Nagy L.G."/>
            <person name="Martin F."/>
            <person name="Kauserud H."/>
        </authorList>
    </citation>
    <scope>NUCLEOTIDE SEQUENCE</scope>
    <source>
        <strain evidence="1">CBHHK002</strain>
    </source>
</reference>